<sequence length="288" mass="33011">MHYGLSAYDFRERIIQDCKKRNMEFMKCSSSLLFLFTLPIVTESNFVLRPTNQITYPGSTIQHTCSVMTTPVFIEWYLNTNKIGSCLFQTNTTTNTFGDPKFQVIIGQYTEKLLPMCQLIVANIDFVDTGEYKCKTIHHDSESESASAYILVSYPIRQLELHIDNETSLSVGQRTYIECKARAGKPAPQIRLNLGGLPISEARVVQKVDVEGLFTSSASANIKLTNSHQWQLLTCHVDMQAYRNVNQTFRVIHLTDYSKFKNIEVINVYCMKYITIKKALFYICKVNF</sequence>
<dbReference type="Proteomes" id="UP000311919">
    <property type="component" value="Unassembled WGS sequence"/>
</dbReference>
<dbReference type="PROSITE" id="PS50835">
    <property type="entry name" value="IG_LIKE"/>
    <property type="match status" value="1"/>
</dbReference>
<organism evidence="3 4">
    <name type="scientific">Schistosoma japonicum</name>
    <name type="common">Blood fluke</name>
    <dbReference type="NCBI Taxonomy" id="6182"/>
    <lineage>
        <taxon>Eukaryota</taxon>
        <taxon>Metazoa</taxon>
        <taxon>Spiralia</taxon>
        <taxon>Lophotrochozoa</taxon>
        <taxon>Platyhelminthes</taxon>
        <taxon>Trematoda</taxon>
        <taxon>Digenea</taxon>
        <taxon>Strigeidida</taxon>
        <taxon>Schistosomatoidea</taxon>
        <taxon>Schistosomatidae</taxon>
        <taxon>Schistosoma</taxon>
    </lineage>
</organism>
<dbReference type="InterPro" id="IPR013162">
    <property type="entry name" value="CD80_C2-set"/>
</dbReference>
<feature type="domain" description="Ig-like" evidence="2">
    <location>
        <begin position="39"/>
        <end position="151"/>
    </location>
</feature>
<evidence type="ECO:0000259" key="2">
    <source>
        <dbReference type="PROSITE" id="PS50835"/>
    </source>
</evidence>
<dbReference type="Gene3D" id="2.60.40.10">
    <property type="entry name" value="Immunoglobulins"/>
    <property type="match status" value="2"/>
</dbReference>
<proteinExistence type="predicted"/>
<dbReference type="STRING" id="6182.A0A4Z2D8X8"/>
<reference evidence="3 4" key="1">
    <citation type="submission" date="2019-03" db="EMBL/GenBank/DDBJ databases">
        <title>An improved genome assembly of the fluke Schistosoma japonicum.</title>
        <authorList>
            <person name="Hu W."/>
            <person name="Luo F."/>
            <person name="Yin M."/>
            <person name="Mo X."/>
            <person name="Sun C."/>
            <person name="Wu Q."/>
            <person name="Zhu B."/>
            <person name="Xiang M."/>
            <person name="Wang J."/>
            <person name="Wang Y."/>
            <person name="Zhang T."/>
            <person name="Xu B."/>
            <person name="Zheng H."/>
            <person name="Feng Z."/>
        </authorList>
    </citation>
    <scope>NUCLEOTIDE SEQUENCE [LARGE SCALE GENOMIC DNA]</scope>
    <source>
        <strain evidence="3">HuSjv2</strain>
        <tissue evidence="3">Worms</tissue>
    </source>
</reference>
<name>A0A4Z2D8X8_SCHJA</name>
<protein>
    <submittedName>
        <fullName evidence="3">Phospholipase DDHD1 isoform 1</fullName>
    </submittedName>
</protein>
<dbReference type="OrthoDB" id="6234674at2759"/>
<dbReference type="Pfam" id="PF08205">
    <property type="entry name" value="C2-set_2"/>
    <property type="match status" value="1"/>
</dbReference>
<accession>A0A4Z2D8X8</accession>
<dbReference type="InterPro" id="IPR007110">
    <property type="entry name" value="Ig-like_dom"/>
</dbReference>
<dbReference type="InterPro" id="IPR013783">
    <property type="entry name" value="Ig-like_fold"/>
</dbReference>
<evidence type="ECO:0000313" key="4">
    <source>
        <dbReference type="Proteomes" id="UP000311919"/>
    </source>
</evidence>
<dbReference type="AlphaFoldDB" id="A0A4Z2D8X8"/>
<evidence type="ECO:0000256" key="1">
    <source>
        <dbReference type="ARBA" id="ARBA00023157"/>
    </source>
</evidence>
<dbReference type="SUPFAM" id="SSF48726">
    <property type="entry name" value="Immunoglobulin"/>
    <property type="match status" value="2"/>
</dbReference>
<evidence type="ECO:0000313" key="3">
    <source>
        <dbReference type="EMBL" id="TNN12943.1"/>
    </source>
</evidence>
<comment type="caution">
    <text evidence="3">The sequence shown here is derived from an EMBL/GenBank/DDBJ whole genome shotgun (WGS) entry which is preliminary data.</text>
</comment>
<keyword evidence="1" id="KW-1015">Disulfide bond</keyword>
<keyword evidence="4" id="KW-1185">Reference proteome</keyword>
<gene>
    <name evidence="3" type="ORF">EWB00_003305</name>
</gene>
<dbReference type="InterPro" id="IPR036179">
    <property type="entry name" value="Ig-like_dom_sf"/>
</dbReference>
<dbReference type="EMBL" id="SKCS01000205">
    <property type="protein sequence ID" value="TNN12943.1"/>
    <property type="molecule type" value="Genomic_DNA"/>
</dbReference>